<evidence type="ECO:0000256" key="2">
    <source>
        <dbReference type="ARBA" id="ARBA00023125"/>
    </source>
</evidence>
<reference evidence="5" key="1">
    <citation type="submission" date="2016-10" db="EMBL/GenBank/DDBJ databases">
        <authorList>
            <person name="Benchimol M."/>
            <person name="Almeida L.G."/>
            <person name="Vasconcelos A.T."/>
            <person name="Perreira-Neves A."/>
            <person name="Rosa I.A."/>
            <person name="Tasca T."/>
            <person name="Bogo M.R."/>
            <person name="de Souza W."/>
        </authorList>
    </citation>
    <scope>NUCLEOTIDE SEQUENCE [LARGE SCALE GENOMIC DNA]</scope>
    <source>
        <strain evidence="5">K</strain>
    </source>
</reference>
<dbReference type="FunFam" id="1.10.10.60:FF:000010">
    <property type="entry name" value="Transcriptional activator Myb isoform A"/>
    <property type="match status" value="1"/>
</dbReference>
<dbReference type="InterPro" id="IPR001005">
    <property type="entry name" value="SANT/Myb"/>
</dbReference>
<dbReference type="PROSITE" id="PS51294">
    <property type="entry name" value="HTH_MYB"/>
    <property type="match status" value="2"/>
</dbReference>
<organism evidence="5 6">
    <name type="scientific">Tritrichomonas foetus</name>
    <dbReference type="NCBI Taxonomy" id="1144522"/>
    <lineage>
        <taxon>Eukaryota</taxon>
        <taxon>Metamonada</taxon>
        <taxon>Parabasalia</taxon>
        <taxon>Tritrichomonadida</taxon>
        <taxon>Tritrichomonadidae</taxon>
        <taxon>Tritrichomonas</taxon>
    </lineage>
</organism>
<dbReference type="GO" id="GO:0005634">
    <property type="term" value="C:nucleus"/>
    <property type="evidence" value="ECO:0007669"/>
    <property type="project" value="TreeGrafter"/>
</dbReference>
<feature type="domain" description="HTH myb-type" evidence="4">
    <location>
        <begin position="85"/>
        <end position="135"/>
    </location>
</feature>
<evidence type="ECO:0000313" key="5">
    <source>
        <dbReference type="EMBL" id="OHT11661.1"/>
    </source>
</evidence>
<dbReference type="InterPro" id="IPR017930">
    <property type="entry name" value="Myb_dom"/>
</dbReference>
<accession>A0A1J4KQE9</accession>
<dbReference type="RefSeq" id="XP_068364797.1">
    <property type="nucleotide sequence ID" value="XM_068491570.1"/>
</dbReference>
<evidence type="ECO:0000259" key="4">
    <source>
        <dbReference type="PROSITE" id="PS51294"/>
    </source>
</evidence>
<dbReference type="Pfam" id="PF00249">
    <property type="entry name" value="Myb_DNA-binding"/>
    <property type="match status" value="2"/>
</dbReference>
<dbReference type="PROSITE" id="PS50090">
    <property type="entry name" value="MYB_LIKE"/>
    <property type="match status" value="2"/>
</dbReference>
<dbReference type="AlphaFoldDB" id="A0A1J4KQE9"/>
<dbReference type="Proteomes" id="UP000179807">
    <property type="component" value="Unassembled WGS sequence"/>
</dbReference>
<dbReference type="Gene3D" id="1.10.10.60">
    <property type="entry name" value="Homeodomain-like"/>
    <property type="match status" value="2"/>
</dbReference>
<dbReference type="InterPro" id="IPR050560">
    <property type="entry name" value="MYB_TF"/>
</dbReference>
<proteinExistence type="predicted"/>
<protein>
    <submittedName>
        <fullName evidence="5">DNA-binding protein eta2</fullName>
    </submittedName>
</protein>
<evidence type="ECO:0000313" key="6">
    <source>
        <dbReference type="Proteomes" id="UP000179807"/>
    </source>
</evidence>
<sequence length="298" mass="34967">MMILLHIYSMQQYLVQYNNFISQNSFSLSLKKTRTPFKPEEDEKLRDLVFKYGENEWSTIASLMEGRSVRQCRERWQNNLNEGVVKSKWSIEEDELLKEKYDELGPSWKVMEKFFPGRTSYNIRNRWHGLTRFSKKTKKSKLSTMLSNQQNFELNESDKGESNNPSNLRFEGNTDLVKIETDQEKITNQINPFGKSFIIPQIMSLQKPNATHIENINNDITNCSDKSFTNSTNLNIDNNNNLDNVSSLFNQVNTYQSEVDNTYDYTFDEFIDNSFDDAMIFFEQDNADQPDCYGLSCY</sequence>
<dbReference type="InterPro" id="IPR009057">
    <property type="entry name" value="Homeodomain-like_sf"/>
</dbReference>
<dbReference type="PANTHER" id="PTHR45614">
    <property type="entry name" value="MYB PROTEIN-RELATED"/>
    <property type="match status" value="1"/>
</dbReference>
<gene>
    <name evidence="5" type="ORF">TRFO_03879</name>
</gene>
<comment type="caution">
    <text evidence="5">The sequence shown here is derived from an EMBL/GenBank/DDBJ whole genome shotgun (WGS) entry which is preliminary data.</text>
</comment>
<evidence type="ECO:0000259" key="3">
    <source>
        <dbReference type="PROSITE" id="PS50090"/>
    </source>
</evidence>
<evidence type="ECO:0000256" key="1">
    <source>
        <dbReference type="ARBA" id="ARBA00022737"/>
    </source>
</evidence>
<dbReference type="VEuPathDB" id="TrichDB:TRFO_03879"/>
<keyword evidence="1" id="KW-0677">Repeat</keyword>
<feature type="domain" description="HTH myb-type" evidence="4">
    <location>
        <begin position="31"/>
        <end position="84"/>
    </location>
</feature>
<dbReference type="GO" id="GO:0000981">
    <property type="term" value="F:DNA-binding transcription factor activity, RNA polymerase II-specific"/>
    <property type="evidence" value="ECO:0007669"/>
    <property type="project" value="TreeGrafter"/>
</dbReference>
<dbReference type="PANTHER" id="PTHR45614:SF69">
    <property type="entry name" value="CHROMOSOME UNDETERMINED SCAFFOLD_38, WHOLE GENOME SHOTGUN SEQUENCE"/>
    <property type="match status" value="1"/>
</dbReference>
<keyword evidence="2 5" id="KW-0238">DNA-binding</keyword>
<dbReference type="SUPFAM" id="SSF46689">
    <property type="entry name" value="Homeodomain-like"/>
    <property type="match status" value="1"/>
</dbReference>
<dbReference type="EMBL" id="MLAK01000582">
    <property type="protein sequence ID" value="OHT11661.1"/>
    <property type="molecule type" value="Genomic_DNA"/>
</dbReference>
<dbReference type="SMART" id="SM00717">
    <property type="entry name" value="SANT"/>
    <property type="match status" value="2"/>
</dbReference>
<feature type="domain" description="Myb-like" evidence="3">
    <location>
        <begin position="29"/>
        <end position="80"/>
    </location>
</feature>
<dbReference type="GeneID" id="94826274"/>
<keyword evidence="6" id="KW-1185">Reference proteome</keyword>
<dbReference type="GO" id="GO:0000978">
    <property type="term" value="F:RNA polymerase II cis-regulatory region sequence-specific DNA binding"/>
    <property type="evidence" value="ECO:0007669"/>
    <property type="project" value="TreeGrafter"/>
</dbReference>
<name>A0A1J4KQE9_9EUKA</name>
<dbReference type="CDD" id="cd00167">
    <property type="entry name" value="SANT"/>
    <property type="match status" value="2"/>
</dbReference>
<feature type="domain" description="Myb-like" evidence="3">
    <location>
        <begin position="81"/>
        <end position="131"/>
    </location>
</feature>